<feature type="region of interest" description="Disordered" evidence="3">
    <location>
        <begin position="459"/>
        <end position="520"/>
    </location>
</feature>
<keyword evidence="5" id="KW-1185">Reference proteome</keyword>
<evidence type="ECO:0000256" key="3">
    <source>
        <dbReference type="SAM" id="MobiDB-lite"/>
    </source>
</evidence>
<dbReference type="GO" id="GO:0000940">
    <property type="term" value="C:outer kinetochore"/>
    <property type="evidence" value="ECO:0000318"/>
    <property type="project" value="GO_Central"/>
</dbReference>
<feature type="region of interest" description="Disordered" evidence="3">
    <location>
        <begin position="542"/>
        <end position="606"/>
    </location>
</feature>
<evidence type="ECO:0000256" key="1">
    <source>
        <dbReference type="ARBA" id="ARBA00023054"/>
    </source>
</evidence>
<dbReference type="GO" id="GO:0000132">
    <property type="term" value="P:establishment of mitotic spindle orientation"/>
    <property type="evidence" value="ECO:0000318"/>
    <property type="project" value="GO_Central"/>
</dbReference>
<dbReference type="GO" id="GO:0043515">
    <property type="term" value="F:kinetochore binding"/>
    <property type="evidence" value="ECO:0000318"/>
    <property type="project" value="GO_Central"/>
</dbReference>
<dbReference type="GO" id="GO:0034501">
    <property type="term" value="P:protein localization to kinetochore"/>
    <property type="evidence" value="ECO:0000318"/>
    <property type="project" value="GO_Central"/>
</dbReference>
<dbReference type="OMA" id="KQHAFTK"/>
<dbReference type="FunCoup" id="A0A7M7GIZ8">
    <property type="interactions" value="455"/>
</dbReference>
<feature type="coiled-coil region" evidence="2">
    <location>
        <begin position="195"/>
        <end position="243"/>
    </location>
</feature>
<feature type="coiled-coil region" evidence="2">
    <location>
        <begin position="28"/>
        <end position="144"/>
    </location>
</feature>
<proteinExistence type="predicted"/>
<organism evidence="4 5">
    <name type="scientific">Strongylocentrotus purpuratus</name>
    <name type="common">Purple sea urchin</name>
    <dbReference type="NCBI Taxonomy" id="7668"/>
    <lineage>
        <taxon>Eukaryota</taxon>
        <taxon>Metazoa</taxon>
        <taxon>Echinodermata</taxon>
        <taxon>Eleutherozoa</taxon>
        <taxon>Echinozoa</taxon>
        <taxon>Echinoidea</taxon>
        <taxon>Euechinoidea</taxon>
        <taxon>Echinacea</taxon>
        <taxon>Camarodonta</taxon>
        <taxon>Echinidea</taxon>
        <taxon>Strongylocentrotidae</taxon>
        <taxon>Strongylocentrotus</taxon>
    </lineage>
</organism>
<dbReference type="PANTHER" id="PTHR32123">
    <property type="entry name" value="BICD FAMILY-LIKE CARGO ADAPTER"/>
    <property type="match status" value="1"/>
</dbReference>
<feature type="compositionally biased region" description="Basic and acidic residues" evidence="3">
    <location>
        <begin position="596"/>
        <end position="606"/>
    </location>
</feature>
<dbReference type="InParanoid" id="A0A7M7GIZ8"/>
<dbReference type="AlphaFoldDB" id="A0A7M7GIZ8"/>
<feature type="compositionally biased region" description="Basic and acidic residues" evidence="3">
    <location>
        <begin position="459"/>
        <end position="471"/>
    </location>
</feature>
<reference evidence="4" key="2">
    <citation type="submission" date="2021-01" db="UniProtKB">
        <authorList>
            <consortium name="EnsemblMetazoa"/>
        </authorList>
    </citation>
    <scope>IDENTIFICATION</scope>
</reference>
<feature type="coiled-coil region" evidence="2">
    <location>
        <begin position="313"/>
        <end position="397"/>
    </location>
</feature>
<dbReference type="EnsemblMetazoa" id="XM_003726919">
    <property type="protein sequence ID" value="XP_003726967"/>
    <property type="gene ID" value="LOC590286"/>
</dbReference>
<dbReference type="KEGG" id="spu:590286"/>
<dbReference type="CTD" id="54908"/>
<dbReference type="PANTHER" id="PTHR32123:SF9">
    <property type="entry name" value="PROTEIN SPINDLY"/>
    <property type="match status" value="1"/>
</dbReference>
<dbReference type="RefSeq" id="XP_003726967.2">
    <property type="nucleotide sequence ID" value="XM_003726919.3"/>
</dbReference>
<protein>
    <submittedName>
        <fullName evidence="4">Uncharacterized protein</fullName>
    </submittedName>
</protein>
<evidence type="ECO:0000256" key="2">
    <source>
        <dbReference type="SAM" id="Coils"/>
    </source>
</evidence>
<dbReference type="GeneID" id="590286"/>
<dbReference type="Proteomes" id="UP000007110">
    <property type="component" value="Unassembled WGS sequence"/>
</dbReference>
<reference evidence="5" key="1">
    <citation type="submission" date="2015-02" db="EMBL/GenBank/DDBJ databases">
        <title>Genome sequencing for Strongylocentrotus purpuratus.</title>
        <authorList>
            <person name="Murali S."/>
            <person name="Liu Y."/>
            <person name="Vee V."/>
            <person name="English A."/>
            <person name="Wang M."/>
            <person name="Skinner E."/>
            <person name="Han Y."/>
            <person name="Muzny D.M."/>
            <person name="Worley K.C."/>
            <person name="Gibbs R.A."/>
        </authorList>
    </citation>
    <scope>NUCLEOTIDE SEQUENCE</scope>
</reference>
<evidence type="ECO:0000313" key="4">
    <source>
        <dbReference type="EnsemblMetazoa" id="XP_003726967"/>
    </source>
</evidence>
<feature type="compositionally biased region" description="Basic and acidic residues" evidence="3">
    <location>
        <begin position="543"/>
        <end position="578"/>
    </location>
</feature>
<sequence length="606" mass="69628">MDLEEKIERLKRELYESEANVHKAASFGKDLLETNRELEQRNEDLIIEHTRQIEELEQEKYSLQMQLANNKSMERHNASEIENLKQETRRLKERLELEHSREVQKVKTTCEGVRSDLELARIQNEQLREQVSTLENDLEEARSISNITIMDVTTTSEERLSTIQEDVISLTTEKLQLSSRVKDMGHELEQLRFTNHKLKVRNEEVEGRAEEEHQQCLTYSRSLQETHKQLEELQAELDLIKLESTDPNKKGNSLFAEVEDKRQAIEKKMISLQIHHDALQKQLNHKKQQVHGLKYQIAGLLQMDRGRVAADQVERLEQMLSQSRGEVQTLTQKLQTVQNQKMPAFSANQAEGAGVNMDLDGLKRFYQSKLEQVKKEKEKMERELRSERTKRMSLEDQLIECQRTLYGTEREVQRIKSANVMITLKMDELKAKLAENGIVVDKEVKGGYTEKIPISEKYKKKPKEPTEKKTATEIPGSFSGPTVDKCPQSTRASAAAATIQDHREPLTEQEPNLSLADVPLTRDAGSKKKCVSIMEDVTVVDDDGSRTKRSVTEDEEMAELKKKQKKEGTMKEDGDGSSRGKRGGRVVRNVPHIHVAKGEKAECKQQ</sequence>
<dbReference type="GO" id="GO:0000922">
    <property type="term" value="C:spindle pole"/>
    <property type="evidence" value="ECO:0000318"/>
    <property type="project" value="GO_Central"/>
</dbReference>
<dbReference type="InterPro" id="IPR051149">
    <property type="entry name" value="Spindly/BICDR_Dynein_Adapter"/>
</dbReference>
<accession>A0A7M7GIZ8</accession>
<dbReference type="OrthoDB" id="2121607at2759"/>
<dbReference type="GO" id="GO:0007080">
    <property type="term" value="P:mitotic metaphase chromosome alignment"/>
    <property type="evidence" value="ECO:0000318"/>
    <property type="project" value="GO_Central"/>
</dbReference>
<keyword evidence="1 2" id="KW-0175">Coiled coil</keyword>
<evidence type="ECO:0000313" key="5">
    <source>
        <dbReference type="Proteomes" id="UP000007110"/>
    </source>
</evidence>
<name>A0A7M7GIZ8_STRPU</name>